<evidence type="ECO:0000313" key="2">
    <source>
        <dbReference type="EMBL" id="MFK2904263.1"/>
    </source>
</evidence>
<keyword evidence="3" id="KW-1185">Reference proteome</keyword>
<accession>A0ABW8JSY0</accession>
<proteinExistence type="predicted"/>
<keyword evidence="1" id="KW-0472">Membrane</keyword>
<dbReference type="EMBL" id="JADIKM010000002">
    <property type="protein sequence ID" value="MFK2904263.1"/>
    <property type="molecule type" value="Genomic_DNA"/>
</dbReference>
<name>A0ABW8JSY0_9GAMM</name>
<feature type="transmembrane region" description="Helical" evidence="1">
    <location>
        <begin position="89"/>
        <end position="109"/>
    </location>
</feature>
<gene>
    <name evidence="2" type="ORF">ISP17_09820</name>
</gene>
<dbReference type="Proteomes" id="UP001620460">
    <property type="component" value="Unassembled WGS sequence"/>
</dbReference>
<organism evidence="2 3">
    <name type="scientific">Dyella ginsengisoli</name>
    <dbReference type="NCBI Taxonomy" id="363848"/>
    <lineage>
        <taxon>Bacteria</taxon>
        <taxon>Pseudomonadati</taxon>
        <taxon>Pseudomonadota</taxon>
        <taxon>Gammaproteobacteria</taxon>
        <taxon>Lysobacterales</taxon>
        <taxon>Rhodanobacteraceae</taxon>
        <taxon>Dyella</taxon>
    </lineage>
</organism>
<feature type="transmembrane region" description="Helical" evidence="1">
    <location>
        <begin position="30"/>
        <end position="47"/>
    </location>
</feature>
<keyword evidence="1" id="KW-0812">Transmembrane</keyword>
<comment type="caution">
    <text evidence="2">The sequence shown here is derived from an EMBL/GenBank/DDBJ whole genome shotgun (WGS) entry which is preliminary data.</text>
</comment>
<feature type="transmembrane region" description="Helical" evidence="1">
    <location>
        <begin position="313"/>
        <end position="332"/>
    </location>
</feature>
<reference evidence="2 3" key="1">
    <citation type="submission" date="2020-10" db="EMBL/GenBank/DDBJ databases">
        <title>Phylogeny of dyella-like bacteria.</title>
        <authorList>
            <person name="Fu J."/>
        </authorList>
    </citation>
    <scope>NUCLEOTIDE SEQUENCE [LARGE SCALE GENOMIC DNA]</scope>
    <source>
        <strain evidence="2 3">Gsoil3046</strain>
    </source>
</reference>
<evidence type="ECO:0000313" key="3">
    <source>
        <dbReference type="Proteomes" id="UP001620460"/>
    </source>
</evidence>
<protein>
    <submittedName>
        <fullName evidence="2">Uncharacterized protein</fullName>
    </submittedName>
</protein>
<feature type="transmembrane region" description="Helical" evidence="1">
    <location>
        <begin position="7"/>
        <end position="24"/>
    </location>
</feature>
<evidence type="ECO:0000256" key="1">
    <source>
        <dbReference type="SAM" id="Phobius"/>
    </source>
</evidence>
<dbReference type="RefSeq" id="WP_404632575.1">
    <property type="nucleotide sequence ID" value="NZ_JADIKM010000002.1"/>
</dbReference>
<feature type="transmembrane region" description="Helical" evidence="1">
    <location>
        <begin position="115"/>
        <end position="136"/>
    </location>
</feature>
<sequence length="337" mass="37169">MPQIINLFALIGGVIATGIGLARLRHDPLALLWLAGGVAVVVLSYLGDKRRVQRKHARDQRRVTQRTAELARASLTYGRPLTVPASINALALSLLMLLLGMAVVYFAIVDADPPWLMWLAGPFLLASGMLLSARAASSLGKPVMVLSARGVELPLYGLIPWPEVEGLHLQRVASRGHERFALLLRVPRLADITPAHWTDRAMALVRLGPRVKGVVPIPLSRTSEPPEAIYSVARQFWTKATSREHDWWPDASPEVNAALGRLNHANSAWESAHASELMEPEHLARAMAQAEKDMEIIRRDLERKASRLRRTTTIVLAIAAVAIALRMLGLWLKVRGF</sequence>
<keyword evidence="1" id="KW-1133">Transmembrane helix</keyword>